<feature type="chain" id="PRO_5042502145" evidence="2">
    <location>
        <begin position="23"/>
        <end position="324"/>
    </location>
</feature>
<proteinExistence type="inferred from homology"/>
<dbReference type="InterPro" id="IPR042100">
    <property type="entry name" value="Bug_dom1"/>
</dbReference>
<keyword evidence="2" id="KW-0732">Signal</keyword>
<dbReference type="Pfam" id="PF03401">
    <property type="entry name" value="TctC"/>
    <property type="match status" value="1"/>
</dbReference>
<feature type="signal peptide" evidence="2">
    <location>
        <begin position="1"/>
        <end position="22"/>
    </location>
</feature>
<dbReference type="Proteomes" id="UP000663946">
    <property type="component" value="Plasmid pQ15_94_2"/>
</dbReference>
<accession>A0AAJ4TD88</accession>
<dbReference type="AlphaFoldDB" id="A0AAJ4TD88"/>
<name>A0AAJ4TD88_AGRTU</name>
<evidence type="ECO:0000256" key="2">
    <source>
        <dbReference type="SAM" id="SignalP"/>
    </source>
</evidence>
<dbReference type="InterPro" id="IPR005064">
    <property type="entry name" value="BUG"/>
</dbReference>
<gene>
    <name evidence="3" type="ORF">G6M86_26645</name>
</gene>
<protein>
    <submittedName>
        <fullName evidence="3">Tripartite tricarboxylate transporter substrate binding protein BugD</fullName>
    </submittedName>
</protein>
<dbReference type="RefSeq" id="WP_333722679.1">
    <property type="nucleotide sequence ID" value="NZ_CP049219.1"/>
</dbReference>
<evidence type="ECO:0000313" key="3">
    <source>
        <dbReference type="EMBL" id="QTG16889.1"/>
    </source>
</evidence>
<comment type="similarity">
    <text evidence="1">Belongs to the UPF0065 (bug) family.</text>
</comment>
<organism evidence="3 4">
    <name type="scientific">Agrobacterium tumefaciens</name>
    <dbReference type="NCBI Taxonomy" id="358"/>
    <lineage>
        <taxon>Bacteria</taxon>
        <taxon>Pseudomonadati</taxon>
        <taxon>Pseudomonadota</taxon>
        <taxon>Alphaproteobacteria</taxon>
        <taxon>Hyphomicrobiales</taxon>
        <taxon>Rhizobiaceae</taxon>
        <taxon>Rhizobium/Agrobacterium group</taxon>
        <taxon>Agrobacterium</taxon>
        <taxon>Agrobacterium tumefaciens complex</taxon>
    </lineage>
</organism>
<dbReference type="PANTHER" id="PTHR42928">
    <property type="entry name" value="TRICARBOXYLATE-BINDING PROTEIN"/>
    <property type="match status" value="1"/>
</dbReference>
<reference evidence="3" key="1">
    <citation type="submission" date="2020-02" db="EMBL/GenBank/DDBJ databases">
        <title>Unexpected conservation and global transmission of agrobacterial virulence plasmids.</title>
        <authorList>
            <person name="Weisberg A.J."/>
            <person name="Davis E.W. II"/>
            <person name="Tabima J.R."/>
            <person name="Belcher M.S."/>
            <person name="Miller M."/>
            <person name="Kuo C.-H."/>
            <person name="Loper J.E."/>
            <person name="Grunwald N.J."/>
            <person name="Putnam M.L."/>
            <person name="Chang J.H."/>
        </authorList>
    </citation>
    <scope>NUCLEOTIDE SEQUENCE</scope>
    <source>
        <strain evidence="3">Q15/94</strain>
        <plasmid evidence="3">pQ15_94_2</plasmid>
    </source>
</reference>
<keyword evidence="3" id="KW-0614">Plasmid</keyword>
<evidence type="ECO:0000256" key="1">
    <source>
        <dbReference type="ARBA" id="ARBA00006987"/>
    </source>
</evidence>
<dbReference type="EMBL" id="CP049219">
    <property type="protein sequence ID" value="QTG16889.1"/>
    <property type="molecule type" value="Genomic_DNA"/>
</dbReference>
<evidence type="ECO:0000313" key="4">
    <source>
        <dbReference type="Proteomes" id="UP000663946"/>
    </source>
</evidence>
<dbReference type="SUPFAM" id="SSF53850">
    <property type="entry name" value="Periplasmic binding protein-like II"/>
    <property type="match status" value="1"/>
</dbReference>
<dbReference type="PIRSF" id="PIRSF017082">
    <property type="entry name" value="YflP"/>
    <property type="match status" value="1"/>
</dbReference>
<dbReference type="Gene3D" id="3.40.190.150">
    <property type="entry name" value="Bordetella uptake gene, domain 1"/>
    <property type="match status" value="1"/>
</dbReference>
<dbReference type="PANTHER" id="PTHR42928:SF5">
    <property type="entry name" value="BLR1237 PROTEIN"/>
    <property type="match status" value="1"/>
</dbReference>
<sequence>MKKIGAAITTFAAIAMMGSANAQGYPDHPIYMVVPFAAGGPTDTIARLTADAMSKKLGQQVIVENVTGAGGTIASRRVADADPDGYTILIHHVGISTAPALYRKLPYDTLKDFKTIGLVSDAPMTVISRTDLPPNNLQELIAYIKEQKGALTFGNAGLGAASHLCGALFQSAISAKVTTVPYKGNGPVMTDLIGKQIDLSCDQSTNTVGPINQKQVKAYTITSSERIEQLPDLPTSTEGGLPTFQFGVWHGIYAPAGTPEDVIKRLNEGLQAAIVDPTITERFKGMATRVATAEEATPESHRAKLESEINRWGPILKAAGEFAD</sequence>
<dbReference type="Gene3D" id="3.40.190.10">
    <property type="entry name" value="Periplasmic binding protein-like II"/>
    <property type="match status" value="1"/>
</dbReference>
<geneLocation type="plasmid" evidence="3 4">
    <name>pQ15_94_2</name>
</geneLocation>